<evidence type="ECO:0000259" key="1">
    <source>
        <dbReference type="Pfam" id="PF06985"/>
    </source>
</evidence>
<sequence>MKAPPVPLYTELGENQIRLLTLQPSRLFAASIHTVLHTTNVFSAPAYKALSYVWGDSELTAPVFVNNLPFEATTNLVAALRHIRRKRHNVVIWVDAICINQNDTKERNHQVQMMREIYMKADQVIAWLGEAKDDSDLAM</sequence>
<accession>A0A6A6XSB2</accession>
<dbReference type="AlphaFoldDB" id="A0A6A6XSB2"/>
<dbReference type="PANTHER" id="PTHR24148:SF73">
    <property type="entry name" value="HET DOMAIN PROTEIN (AFU_ORTHOLOGUE AFUA_8G01020)"/>
    <property type="match status" value="1"/>
</dbReference>
<evidence type="ECO:0000313" key="2">
    <source>
        <dbReference type="EMBL" id="KAF2799471.1"/>
    </source>
</evidence>
<gene>
    <name evidence="2" type="ORF">K505DRAFT_230911</name>
</gene>
<dbReference type="Pfam" id="PF06985">
    <property type="entry name" value="HET"/>
    <property type="match status" value="1"/>
</dbReference>
<dbReference type="Proteomes" id="UP000799757">
    <property type="component" value="Unassembled WGS sequence"/>
</dbReference>
<evidence type="ECO:0000313" key="3">
    <source>
        <dbReference type="Proteomes" id="UP000799757"/>
    </source>
</evidence>
<name>A0A6A6XSB2_9PLEO</name>
<feature type="non-terminal residue" evidence="2">
    <location>
        <position position="139"/>
    </location>
</feature>
<dbReference type="OrthoDB" id="194358at2759"/>
<dbReference type="InterPro" id="IPR010730">
    <property type="entry name" value="HET"/>
</dbReference>
<dbReference type="PANTHER" id="PTHR24148">
    <property type="entry name" value="ANKYRIN REPEAT DOMAIN-CONTAINING PROTEIN 39 HOMOLOG-RELATED"/>
    <property type="match status" value="1"/>
</dbReference>
<dbReference type="EMBL" id="MU001763">
    <property type="protein sequence ID" value="KAF2799471.1"/>
    <property type="molecule type" value="Genomic_DNA"/>
</dbReference>
<proteinExistence type="predicted"/>
<dbReference type="InterPro" id="IPR052895">
    <property type="entry name" value="HetReg/Transcr_Mod"/>
</dbReference>
<keyword evidence="3" id="KW-1185">Reference proteome</keyword>
<protein>
    <recommendedName>
        <fullName evidence="1">Heterokaryon incompatibility domain-containing protein</fullName>
    </recommendedName>
</protein>
<reference evidence="2" key="1">
    <citation type="journal article" date="2020" name="Stud. Mycol.">
        <title>101 Dothideomycetes genomes: a test case for predicting lifestyles and emergence of pathogens.</title>
        <authorList>
            <person name="Haridas S."/>
            <person name="Albert R."/>
            <person name="Binder M."/>
            <person name="Bloem J."/>
            <person name="Labutti K."/>
            <person name="Salamov A."/>
            <person name="Andreopoulos B."/>
            <person name="Baker S."/>
            <person name="Barry K."/>
            <person name="Bills G."/>
            <person name="Bluhm B."/>
            <person name="Cannon C."/>
            <person name="Castanera R."/>
            <person name="Culley D."/>
            <person name="Daum C."/>
            <person name="Ezra D."/>
            <person name="Gonzalez J."/>
            <person name="Henrissat B."/>
            <person name="Kuo A."/>
            <person name="Liang C."/>
            <person name="Lipzen A."/>
            <person name="Lutzoni F."/>
            <person name="Magnuson J."/>
            <person name="Mondo S."/>
            <person name="Nolan M."/>
            <person name="Ohm R."/>
            <person name="Pangilinan J."/>
            <person name="Park H.-J."/>
            <person name="Ramirez L."/>
            <person name="Alfaro M."/>
            <person name="Sun H."/>
            <person name="Tritt A."/>
            <person name="Yoshinaga Y."/>
            <person name="Zwiers L.-H."/>
            <person name="Turgeon B."/>
            <person name="Goodwin S."/>
            <person name="Spatafora J."/>
            <person name="Crous P."/>
            <person name="Grigoriev I."/>
        </authorList>
    </citation>
    <scope>NUCLEOTIDE SEQUENCE</scope>
    <source>
        <strain evidence="2">CBS 109.77</strain>
    </source>
</reference>
<organism evidence="2 3">
    <name type="scientific">Melanomma pulvis-pyrius CBS 109.77</name>
    <dbReference type="NCBI Taxonomy" id="1314802"/>
    <lineage>
        <taxon>Eukaryota</taxon>
        <taxon>Fungi</taxon>
        <taxon>Dikarya</taxon>
        <taxon>Ascomycota</taxon>
        <taxon>Pezizomycotina</taxon>
        <taxon>Dothideomycetes</taxon>
        <taxon>Pleosporomycetidae</taxon>
        <taxon>Pleosporales</taxon>
        <taxon>Melanommataceae</taxon>
        <taxon>Melanomma</taxon>
    </lineage>
</organism>
<feature type="domain" description="Heterokaryon incompatibility" evidence="1">
    <location>
        <begin position="47"/>
        <end position="137"/>
    </location>
</feature>